<dbReference type="EMBL" id="MU275844">
    <property type="protein sequence ID" value="KAI0052608.1"/>
    <property type="molecule type" value="Genomic_DNA"/>
</dbReference>
<proteinExistence type="predicted"/>
<evidence type="ECO:0000313" key="2">
    <source>
        <dbReference type="Proteomes" id="UP000814033"/>
    </source>
</evidence>
<reference evidence="1" key="1">
    <citation type="submission" date="2021-02" db="EMBL/GenBank/DDBJ databases">
        <authorList>
            <consortium name="DOE Joint Genome Institute"/>
            <person name="Ahrendt S."/>
            <person name="Looney B.P."/>
            <person name="Miyauchi S."/>
            <person name="Morin E."/>
            <person name="Drula E."/>
            <person name="Courty P.E."/>
            <person name="Chicoki N."/>
            <person name="Fauchery L."/>
            <person name="Kohler A."/>
            <person name="Kuo A."/>
            <person name="Labutti K."/>
            <person name="Pangilinan J."/>
            <person name="Lipzen A."/>
            <person name="Riley R."/>
            <person name="Andreopoulos W."/>
            <person name="He G."/>
            <person name="Johnson J."/>
            <person name="Barry K.W."/>
            <person name="Grigoriev I.V."/>
            <person name="Nagy L."/>
            <person name="Hibbett D."/>
            <person name="Henrissat B."/>
            <person name="Matheny P.B."/>
            <person name="Labbe J."/>
            <person name="Martin F."/>
        </authorList>
    </citation>
    <scope>NUCLEOTIDE SEQUENCE</scope>
    <source>
        <strain evidence="1">FP105234-sp</strain>
    </source>
</reference>
<accession>A0ACB8S8W5</accession>
<comment type="caution">
    <text evidence="1">The sequence shown here is derived from an EMBL/GenBank/DDBJ whole genome shotgun (WGS) entry which is preliminary data.</text>
</comment>
<organism evidence="1 2">
    <name type="scientific">Auriscalpium vulgare</name>
    <dbReference type="NCBI Taxonomy" id="40419"/>
    <lineage>
        <taxon>Eukaryota</taxon>
        <taxon>Fungi</taxon>
        <taxon>Dikarya</taxon>
        <taxon>Basidiomycota</taxon>
        <taxon>Agaricomycotina</taxon>
        <taxon>Agaricomycetes</taxon>
        <taxon>Russulales</taxon>
        <taxon>Auriscalpiaceae</taxon>
        <taxon>Auriscalpium</taxon>
    </lineage>
</organism>
<evidence type="ECO:0000313" key="1">
    <source>
        <dbReference type="EMBL" id="KAI0052608.1"/>
    </source>
</evidence>
<name>A0ACB8S8W5_9AGAM</name>
<protein>
    <submittedName>
        <fullName evidence="1">Uncharacterized protein</fullName>
    </submittedName>
</protein>
<keyword evidence="2" id="KW-1185">Reference proteome</keyword>
<dbReference type="Proteomes" id="UP000814033">
    <property type="component" value="Unassembled WGS sequence"/>
</dbReference>
<reference evidence="1" key="2">
    <citation type="journal article" date="2022" name="New Phytol.">
        <title>Evolutionary transition to the ectomycorrhizal habit in the genomes of a hyperdiverse lineage of mushroom-forming fungi.</title>
        <authorList>
            <person name="Looney B."/>
            <person name="Miyauchi S."/>
            <person name="Morin E."/>
            <person name="Drula E."/>
            <person name="Courty P.E."/>
            <person name="Kohler A."/>
            <person name="Kuo A."/>
            <person name="LaButti K."/>
            <person name="Pangilinan J."/>
            <person name="Lipzen A."/>
            <person name="Riley R."/>
            <person name="Andreopoulos W."/>
            <person name="He G."/>
            <person name="Johnson J."/>
            <person name="Nolan M."/>
            <person name="Tritt A."/>
            <person name="Barry K.W."/>
            <person name="Grigoriev I.V."/>
            <person name="Nagy L.G."/>
            <person name="Hibbett D."/>
            <person name="Henrissat B."/>
            <person name="Matheny P.B."/>
            <person name="Labbe J."/>
            <person name="Martin F.M."/>
        </authorList>
    </citation>
    <scope>NUCLEOTIDE SEQUENCE</scope>
    <source>
        <strain evidence="1">FP105234-sp</strain>
    </source>
</reference>
<sequence>MPSMAVILKQGDAVRDAARRKAELAEKKRAVVEQRKREAETRIYKGGDKGGVDSDSDDDDGLLVVQDNMQVVAREEAAERTRRTAPTEGKRRQLEYALGHSKAITAIASPAKRSTLSKSPKKLMEVAGRPTFAREGLGMAMSKKEVNQMLWQSKESVDEHLRREKEEEWLKGGGQVSGYMDIVEGGGKDLLEQALKRRAEAAEEGAFEGEDDEDEDWQPERGSASPEAEPHDGNAGQQREEEDEVSRSEDASMDDEEDAENENLIRRARHRPLFRTGVVDSDAESDAPVPGPSSHPPPPSYVSPSFELSPSPLFKDAEPDFEFGNETDKENATGRKFDMGEDKENKAVARHGPLGRGLAFTPDSGEEPADSQPLSSLKSPLIPRADDPFALMRSPPREKQEALAHLQSPLPSMPLALALPEKDRKGGFSQFSDDDVGTTFTQSDSLGLMPAPFAGGGKVGKGLSQAFEQTQVRFDIGTVVRMRSHDPPRPP</sequence>
<gene>
    <name evidence="1" type="ORF">FA95DRAFT_1239427</name>
</gene>